<protein>
    <submittedName>
        <fullName evidence="3">Glycosyltransferase involved in cell wall biosynthesis</fullName>
    </submittedName>
</protein>
<dbReference type="AlphaFoldDB" id="A0A9X2TE98"/>
<dbReference type="Pfam" id="PF00534">
    <property type="entry name" value="Glycos_transf_1"/>
    <property type="match status" value="1"/>
</dbReference>
<reference evidence="3" key="1">
    <citation type="submission" date="2022-08" db="EMBL/GenBank/DDBJ databases">
        <title>Genomic Encyclopedia of Type Strains, Phase V (KMG-V): Genome sequencing to study the core and pangenomes of soil and plant-associated prokaryotes.</title>
        <authorList>
            <person name="Whitman W."/>
        </authorList>
    </citation>
    <scope>NUCLEOTIDE SEQUENCE</scope>
    <source>
        <strain evidence="3">0</strain>
    </source>
</reference>
<evidence type="ECO:0000313" key="4">
    <source>
        <dbReference type="Proteomes" id="UP001155027"/>
    </source>
</evidence>
<dbReference type="InterPro" id="IPR001296">
    <property type="entry name" value="Glyco_trans_1"/>
</dbReference>
<dbReference type="CDD" id="cd03808">
    <property type="entry name" value="GT4_CapM-like"/>
    <property type="match status" value="1"/>
</dbReference>
<dbReference type="RefSeq" id="WP_259080226.1">
    <property type="nucleotide sequence ID" value="NZ_JANUAU010000005.1"/>
</dbReference>
<dbReference type="Gene3D" id="3.40.50.2000">
    <property type="entry name" value="Glycogen Phosphorylase B"/>
    <property type="match status" value="2"/>
</dbReference>
<feature type="domain" description="Glycosyl transferase family 1" evidence="1">
    <location>
        <begin position="199"/>
        <end position="361"/>
    </location>
</feature>
<sequence length="388" mass="43344">MEDRATSPRALIVESHASYFCSHRKVWAETARERGYDVHVTALKPGGEVLVREEGYPFYEIADQERGRNPIAELRLVWRLYRLFSSVKPDLVHLITLRSLIYGALAARLAGVPAVLNNVTGLGFLFSDDRGTVRLLREGVIQFLRLALTHPNQVTTFQNPDDAEIFHSRNVVSEERTVVTPGSGVDPDRFAYGEEPAGEGDLIAMLPTRMLWHKGVGTFVEAAEQLQRSGLSARFVLVGDTDPENPGAVSEEQIREWESAGIVEWWGPQESDEMPDVLRQAHVVCLPSYYREGIPKVLIEAASCGRPIVTTDVPGCREIVADEENGMLVPTKDGGALADQIRTLLEDRELRREMGREGRRRVEQHFTAQRVADQVVGAYDCLLAREDS</sequence>
<dbReference type="InterPro" id="IPR028098">
    <property type="entry name" value="Glyco_trans_4-like_N"/>
</dbReference>
<dbReference type="GO" id="GO:0016757">
    <property type="term" value="F:glycosyltransferase activity"/>
    <property type="evidence" value="ECO:0007669"/>
    <property type="project" value="InterPro"/>
</dbReference>
<proteinExistence type="predicted"/>
<organism evidence="3 4">
    <name type="scientific">Salinibacter ruber</name>
    <dbReference type="NCBI Taxonomy" id="146919"/>
    <lineage>
        <taxon>Bacteria</taxon>
        <taxon>Pseudomonadati</taxon>
        <taxon>Rhodothermota</taxon>
        <taxon>Rhodothermia</taxon>
        <taxon>Rhodothermales</taxon>
        <taxon>Salinibacteraceae</taxon>
        <taxon>Salinibacter</taxon>
    </lineage>
</organism>
<dbReference type="PANTHER" id="PTHR12526">
    <property type="entry name" value="GLYCOSYLTRANSFERASE"/>
    <property type="match status" value="1"/>
</dbReference>
<dbReference type="SUPFAM" id="SSF53756">
    <property type="entry name" value="UDP-Glycosyltransferase/glycogen phosphorylase"/>
    <property type="match status" value="1"/>
</dbReference>
<feature type="domain" description="Glycosyltransferase subfamily 4-like N-terminal" evidence="2">
    <location>
        <begin position="12"/>
        <end position="135"/>
    </location>
</feature>
<dbReference type="Pfam" id="PF13477">
    <property type="entry name" value="Glyco_trans_4_2"/>
    <property type="match status" value="1"/>
</dbReference>
<dbReference type="PANTHER" id="PTHR12526:SF638">
    <property type="entry name" value="SPORE COAT PROTEIN SA"/>
    <property type="match status" value="1"/>
</dbReference>
<comment type="caution">
    <text evidence="3">The sequence shown here is derived from an EMBL/GenBank/DDBJ whole genome shotgun (WGS) entry which is preliminary data.</text>
</comment>
<evidence type="ECO:0000259" key="2">
    <source>
        <dbReference type="Pfam" id="PF13477"/>
    </source>
</evidence>
<dbReference type="Proteomes" id="UP001155027">
    <property type="component" value="Unassembled WGS sequence"/>
</dbReference>
<gene>
    <name evidence="3" type="ORF">GGP71_001732</name>
</gene>
<name>A0A9X2TE98_9BACT</name>
<accession>A0A9X2TE98</accession>
<evidence type="ECO:0000259" key="1">
    <source>
        <dbReference type="Pfam" id="PF00534"/>
    </source>
</evidence>
<evidence type="ECO:0000313" key="3">
    <source>
        <dbReference type="EMBL" id="MCS3677804.1"/>
    </source>
</evidence>
<dbReference type="EMBL" id="JANUAU010000005">
    <property type="protein sequence ID" value="MCS3677804.1"/>
    <property type="molecule type" value="Genomic_DNA"/>
</dbReference>